<evidence type="ECO:0000256" key="1">
    <source>
        <dbReference type="ARBA" id="ARBA00004806"/>
    </source>
</evidence>
<dbReference type="InterPro" id="IPR002891">
    <property type="entry name" value="APS"/>
</dbReference>
<dbReference type="CDD" id="cd02027">
    <property type="entry name" value="APSK"/>
    <property type="match status" value="1"/>
</dbReference>
<dbReference type="EnsemblPlants" id="OB07G25360.1">
    <property type="protein sequence ID" value="OB07G25360.1"/>
    <property type="gene ID" value="OB07G25360"/>
</dbReference>
<dbReference type="PANTHER" id="PTHR11055:SF1">
    <property type="entry name" value="PAPS SYNTHETASE, ISOFORM D"/>
    <property type="match status" value="1"/>
</dbReference>
<dbReference type="Gene3D" id="3.40.50.300">
    <property type="entry name" value="P-loop containing nucleotide triphosphate hydrolases"/>
    <property type="match status" value="1"/>
</dbReference>
<dbReference type="Gramene" id="OB07G25360.1">
    <property type="protein sequence ID" value="OB07G25360.1"/>
    <property type="gene ID" value="OB07G25360"/>
</dbReference>
<name>J3MMA4_ORYBR</name>
<accession>J3MMA4</accession>
<dbReference type="Proteomes" id="UP000006038">
    <property type="component" value="Chromosome 7"/>
</dbReference>
<dbReference type="FunFam" id="3.40.50.300:FF:000629">
    <property type="entry name" value="Adenylyl-sulfate kinase"/>
    <property type="match status" value="1"/>
</dbReference>
<dbReference type="eggNOG" id="KOG0635">
    <property type="taxonomic scope" value="Eukaryota"/>
</dbReference>
<evidence type="ECO:0000256" key="8">
    <source>
        <dbReference type="ARBA" id="ARBA00022840"/>
    </source>
</evidence>
<organism evidence="11">
    <name type="scientific">Oryza brachyantha</name>
    <name type="common">malo sina</name>
    <dbReference type="NCBI Taxonomy" id="4533"/>
    <lineage>
        <taxon>Eukaryota</taxon>
        <taxon>Viridiplantae</taxon>
        <taxon>Streptophyta</taxon>
        <taxon>Embryophyta</taxon>
        <taxon>Tracheophyta</taxon>
        <taxon>Spermatophyta</taxon>
        <taxon>Magnoliopsida</taxon>
        <taxon>Liliopsida</taxon>
        <taxon>Poales</taxon>
        <taxon>Poaceae</taxon>
        <taxon>BOP clade</taxon>
        <taxon>Oryzoideae</taxon>
        <taxon>Oryzeae</taxon>
        <taxon>Oryzinae</taxon>
        <taxon>Oryza</taxon>
    </lineage>
</organism>
<dbReference type="GO" id="GO:0005737">
    <property type="term" value="C:cytoplasm"/>
    <property type="evidence" value="ECO:0007669"/>
    <property type="project" value="UniProtKB-ARBA"/>
</dbReference>
<dbReference type="GO" id="GO:0004020">
    <property type="term" value="F:adenylylsulfate kinase activity"/>
    <property type="evidence" value="ECO:0007669"/>
    <property type="project" value="UniProtKB-EC"/>
</dbReference>
<evidence type="ECO:0000256" key="9">
    <source>
        <dbReference type="ARBA" id="ARBA00023192"/>
    </source>
</evidence>
<sequence length="412" mass="44473">MASLVQYQAAAATSSTAMACEEAEFMPQGLISCFGRSLSRASSGRHLEYCRDLSGGGGGGGEESRRMAQERSARAKLRWKAVAQEIIMARRSGGGGGGGGSRRRKPTAFSYDSKSYALNFDDQAGADKTWLDSLVATGKRNTPTRQTILSWGSGPPTDGGRPPVPPPRCLLLLLRGASRGPPRASSSTTPARRRPLVDEDKVLQMSSTVPKASNIFWHDCAVGQADRQKLLKQKGCVVWITGLSGSGKSTLACALGRELHTRGNLAYVLDGDNLRHGLNKDLGFKAEDRAENIRRVGEVAKLFADAGLVCIASLISPYRRDRESCRALISEGSFIEVFLNMSLELCESRDPKGLYKLARAGKIKGFTGIDDPYEPPLNCEIEIKEVDGVCPSPSDMAGQVVTYLEEKGFLHE</sequence>
<evidence type="ECO:0000259" key="10">
    <source>
        <dbReference type="Pfam" id="PF01583"/>
    </source>
</evidence>
<keyword evidence="7" id="KW-0418">Kinase</keyword>
<comment type="similarity">
    <text evidence="2">Belongs to the APS kinase family.</text>
</comment>
<evidence type="ECO:0000256" key="5">
    <source>
        <dbReference type="ARBA" id="ARBA00022679"/>
    </source>
</evidence>
<dbReference type="GO" id="GO:0005524">
    <property type="term" value="F:ATP binding"/>
    <property type="evidence" value="ECO:0007669"/>
    <property type="project" value="UniProtKB-KW"/>
</dbReference>
<evidence type="ECO:0000256" key="6">
    <source>
        <dbReference type="ARBA" id="ARBA00022741"/>
    </source>
</evidence>
<dbReference type="HAMAP" id="MF_00065">
    <property type="entry name" value="Adenylyl_sulf_kinase"/>
    <property type="match status" value="1"/>
</dbReference>
<evidence type="ECO:0000256" key="2">
    <source>
        <dbReference type="ARBA" id="ARBA00007008"/>
    </source>
</evidence>
<dbReference type="GO" id="GO:0019344">
    <property type="term" value="P:cysteine biosynthetic process"/>
    <property type="evidence" value="ECO:0007669"/>
    <property type="project" value="UniProtKB-KW"/>
</dbReference>
<dbReference type="InterPro" id="IPR027417">
    <property type="entry name" value="P-loop_NTPase"/>
</dbReference>
<evidence type="ECO:0000313" key="11">
    <source>
        <dbReference type="EnsemblPlants" id="OB07G25360.1"/>
    </source>
</evidence>
<keyword evidence="5" id="KW-0808">Transferase</keyword>
<dbReference type="NCBIfam" id="NF003013">
    <property type="entry name" value="PRK03846.1"/>
    <property type="match status" value="1"/>
</dbReference>
<dbReference type="GO" id="GO:0000103">
    <property type="term" value="P:sulfate assimilation"/>
    <property type="evidence" value="ECO:0007669"/>
    <property type="project" value="InterPro"/>
</dbReference>
<protein>
    <recommendedName>
        <fullName evidence="3">adenylyl-sulfate kinase</fullName>
        <ecNumber evidence="3">2.7.1.25</ecNumber>
    </recommendedName>
</protein>
<evidence type="ECO:0000256" key="4">
    <source>
        <dbReference type="ARBA" id="ARBA00022605"/>
    </source>
</evidence>
<dbReference type="HOGENOM" id="CLU_667959_0_0_1"/>
<keyword evidence="12" id="KW-1185">Reference proteome</keyword>
<dbReference type="NCBIfam" id="TIGR00455">
    <property type="entry name" value="apsK"/>
    <property type="match status" value="1"/>
</dbReference>
<dbReference type="SUPFAM" id="SSF52540">
    <property type="entry name" value="P-loop containing nucleoside triphosphate hydrolases"/>
    <property type="match status" value="1"/>
</dbReference>
<evidence type="ECO:0000313" key="12">
    <source>
        <dbReference type="Proteomes" id="UP000006038"/>
    </source>
</evidence>
<keyword evidence="4" id="KW-0028">Amino-acid biosynthesis</keyword>
<evidence type="ECO:0000256" key="7">
    <source>
        <dbReference type="ARBA" id="ARBA00022777"/>
    </source>
</evidence>
<comment type="pathway">
    <text evidence="1">Sulfur metabolism; hydrogen sulfide biosynthesis; sulfite from sulfate: step 2/3.</text>
</comment>
<evidence type="ECO:0000256" key="3">
    <source>
        <dbReference type="ARBA" id="ARBA00012121"/>
    </source>
</evidence>
<dbReference type="EC" id="2.7.1.25" evidence="3"/>
<dbReference type="PANTHER" id="PTHR11055">
    <property type="entry name" value="BIFUNCTIONAL 3'-PHOSPHOADENOSINE 5'-PHOSPHOSULFATE SYNTHASE"/>
    <property type="match status" value="1"/>
</dbReference>
<dbReference type="Pfam" id="PF01583">
    <property type="entry name" value="APS_kinase"/>
    <property type="match status" value="1"/>
</dbReference>
<reference evidence="11" key="1">
    <citation type="journal article" date="2013" name="Nat. Commun.">
        <title>Whole-genome sequencing of Oryza brachyantha reveals mechanisms underlying Oryza genome evolution.</title>
        <authorList>
            <person name="Chen J."/>
            <person name="Huang Q."/>
            <person name="Gao D."/>
            <person name="Wang J."/>
            <person name="Lang Y."/>
            <person name="Liu T."/>
            <person name="Li B."/>
            <person name="Bai Z."/>
            <person name="Luis Goicoechea J."/>
            <person name="Liang C."/>
            <person name="Chen C."/>
            <person name="Zhang W."/>
            <person name="Sun S."/>
            <person name="Liao Y."/>
            <person name="Zhang X."/>
            <person name="Yang L."/>
            <person name="Song C."/>
            <person name="Wang M."/>
            <person name="Shi J."/>
            <person name="Liu G."/>
            <person name="Liu J."/>
            <person name="Zhou H."/>
            <person name="Zhou W."/>
            <person name="Yu Q."/>
            <person name="An N."/>
            <person name="Chen Y."/>
            <person name="Cai Q."/>
            <person name="Wang B."/>
            <person name="Liu B."/>
            <person name="Min J."/>
            <person name="Huang Y."/>
            <person name="Wu H."/>
            <person name="Li Z."/>
            <person name="Zhang Y."/>
            <person name="Yin Y."/>
            <person name="Song W."/>
            <person name="Jiang J."/>
            <person name="Jackson S.A."/>
            <person name="Wing R.A."/>
            <person name="Wang J."/>
            <person name="Chen M."/>
        </authorList>
    </citation>
    <scope>NUCLEOTIDE SEQUENCE [LARGE SCALE GENOMIC DNA]</scope>
    <source>
        <strain evidence="11">cv. IRGC 101232</strain>
    </source>
</reference>
<keyword evidence="8" id="KW-0067">ATP-binding</keyword>
<keyword evidence="6" id="KW-0547">Nucleotide-binding</keyword>
<dbReference type="STRING" id="4533.J3MMA4"/>
<dbReference type="AlphaFoldDB" id="J3MMA4"/>
<reference evidence="11" key="2">
    <citation type="submission" date="2013-04" db="UniProtKB">
        <authorList>
            <consortium name="EnsemblPlants"/>
        </authorList>
    </citation>
    <scope>IDENTIFICATION</scope>
</reference>
<keyword evidence="9" id="KW-0198">Cysteine biosynthesis</keyword>
<dbReference type="InterPro" id="IPR059117">
    <property type="entry name" value="APS_kinase_dom"/>
</dbReference>
<feature type="domain" description="APS kinase" evidence="10">
    <location>
        <begin position="234"/>
        <end position="384"/>
    </location>
</feature>
<proteinExistence type="inferred from homology"/>